<reference evidence="2" key="1">
    <citation type="journal article" date="2023" name="Nat. Commun.">
        <title>Diploid and tetraploid genomes of Acorus and the evolution of monocots.</title>
        <authorList>
            <person name="Ma L."/>
            <person name="Liu K.W."/>
            <person name="Li Z."/>
            <person name="Hsiao Y.Y."/>
            <person name="Qi Y."/>
            <person name="Fu T."/>
            <person name="Tang G.D."/>
            <person name="Zhang D."/>
            <person name="Sun W.H."/>
            <person name="Liu D.K."/>
            <person name="Li Y."/>
            <person name="Chen G.Z."/>
            <person name="Liu X.D."/>
            <person name="Liao X.Y."/>
            <person name="Jiang Y.T."/>
            <person name="Yu X."/>
            <person name="Hao Y."/>
            <person name="Huang J."/>
            <person name="Zhao X.W."/>
            <person name="Ke S."/>
            <person name="Chen Y.Y."/>
            <person name="Wu W.L."/>
            <person name="Hsu J.L."/>
            <person name="Lin Y.F."/>
            <person name="Huang M.D."/>
            <person name="Li C.Y."/>
            <person name="Huang L."/>
            <person name="Wang Z.W."/>
            <person name="Zhao X."/>
            <person name="Zhong W.Y."/>
            <person name="Peng D.H."/>
            <person name="Ahmad S."/>
            <person name="Lan S."/>
            <person name="Zhang J.S."/>
            <person name="Tsai W.C."/>
            <person name="Van de Peer Y."/>
            <person name="Liu Z.J."/>
        </authorList>
    </citation>
    <scope>NUCLEOTIDE SEQUENCE</scope>
    <source>
        <strain evidence="2">CP</strain>
    </source>
</reference>
<accession>A0AAV9D006</accession>
<reference evidence="2" key="2">
    <citation type="submission" date="2023-06" db="EMBL/GenBank/DDBJ databases">
        <authorList>
            <person name="Ma L."/>
            <person name="Liu K.-W."/>
            <person name="Li Z."/>
            <person name="Hsiao Y.-Y."/>
            <person name="Qi Y."/>
            <person name="Fu T."/>
            <person name="Tang G."/>
            <person name="Zhang D."/>
            <person name="Sun W.-H."/>
            <person name="Liu D.-K."/>
            <person name="Li Y."/>
            <person name="Chen G.-Z."/>
            <person name="Liu X.-D."/>
            <person name="Liao X.-Y."/>
            <person name="Jiang Y.-T."/>
            <person name="Yu X."/>
            <person name="Hao Y."/>
            <person name="Huang J."/>
            <person name="Zhao X.-W."/>
            <person name="Ke S."/>
            <person name="Chen Y.-Y."/>
            <person name="Wu W.-L."/>
            <person name="Hsu J.-L."/>
            <person name="Lin Y.-F."/>
            <person name="Huang M.-D."/>
            <person name="Li C.-Y."/>
            <person name="Huang L."/>
            <person name="Wang Z.-W."/>
            <person name="Zhao X."/>
            <person name="Zhong W.-Y."/>
            <person name="Peng D.-H."/>
            <person name="Ahmad S."/>
            <person name="Lan S."/>
            <person name="Zhang J.-S."/>
            <person name="Tsai W.-C."/>
            <person name="Van De Peer Y."/>
            <person name="Liu Z.-J."/>
        </authorList>
    </citation>
    <scope>NUCLEOTIDE SEQUENCE</scope>
    <source>
        <strain evidence="2">CP</strain>
        <tissue evidence="2">Leaves</tissue>
    </source>
</reference>
<gene>
    <name evidence="2" type="ORF">QJS10_CPA16g00878</name>
</gene>
<keyword evidence="3" id="KW-1185">Reference proteome</keyword>
<evidence type="ECO:0000313" key="3">
    <source>
        <dbReference type="Proteomes" id="UP001180020"/>
    </source>
</evidence>
<feature type="compositionally biased region" description="Basic and acidic residues" evidence="1">
    <location>
        <begin position="82"/>
        <end position="92"/>
    </location>
</feature>
<feature type="compositionally biased region" description="Polar residues" evidence="1">
    <location>
        <begin position="8"/>
        <end position="22"/>
    </location>
</feature>
<dbReference type="Proteomes" id="UP001180020">
    <property type="component" value="Unassembled WGS sequence"/>
</dbReference>
<sequence length="92" mass="10129">MYLILKSINPTSHPSPPAQQTKRCLPHHLSQNKNTRSPRVFSLSRAFRRPRRTSSTAQSNSGGSGDPSGNPSGDITTIFHQPFERTMDALIG</sequence>
<evidence type="ECO:0000256" key="1">
    <source>
        <dbReference type="SAM" id="MobiDB-lite"/>
    </source>
</evidence>
<feature type="region of interest" description="Disordered" evidence="1">
    <location>
        <begin position="1"/>
        <end position="92"/>
    </location>
</feature>
<dbReference type="EMBL" id="JAUJYO010000016">
    <property type="protein sequence ID" value="KAK1294137.1"/>
    <property type="molecule type" value="Genomic_DNA"/>
</dbReference>
<organism evidence="2 3">
    <name type="scientific">Acorus calamus</name>
    <name type="common">Sweet flag</name>
    <dbReference type="NCBI Taxonomy" id="4465"/>
    <lineage>
        <taxon>Eukaryota</taxon>
        <taxon>Viridiplantae</taxon>
        <taxon>Streptophyta</taxon>
        <taxon>Embryophyta</taxon>
        <taxon>Tracheophyta</taxon>
        <taxon>Spermatophyta</taxon>
        <taxon>Magnoliopsida</taxon>
        <taxon>Liliopsida</taxon>
        <taxon>Acoraceae</taxon>
        <taxon>Acorus</taxon>
    </lineage>
</organism>
<name>A0AAV9D006_ACOCL</name>
<proteinExistence type="predicted"/>
<evidence type="ECO:0000313" key="2">
    <source>
        <dbReference type="EMBL" id="KAK1294137.1"/>
    </source>
</evidence>
<comment type="caution">
    <text evidence="2">The sequence shown here is derived from an EMBL/GenBank/DDBJ whole genome shotgun (WGS) entry which is preliminary data.</text>
</comment>
<dbReference type="AlphaFoldDB" id="A0AAV9D006"/>
<protein>
    <submittedName>
        <fullName evidence="2">Uncharacterized protein</fullName>
    </submittedName>
</protein>